<proteinExistence type="predicted"/>
<name>A0ABV8DE15_9BURK</name>
<accession>A0ABV8DE15</accession>
<evidence type="ECO:0000313" key="1">
    <source>
        <dbReference type="EMBL" id="MFC3936796.1"/>
    </source>
</evidence>
<comment type="caution">
    <text evidence="1">The sequence shown here is derived from an EMBL/GenBank/DDBJ whole genome shotgun (WGS) entry which is preliminary data.</text>
</comment>
<reference evidence="2" key="1">
    <citation type="journal article" date="2019" name="Int. J. Syst. Evol. Microbiol.">
        <title>The Global Catalogue of Microorganisms (GCM) 10K type strain sequencing project: providing services to taxonomists for standard genome sequencing and annotation.</title>
        <authorList>
            <consortium name="The Broad Institute Genomics Platform"/>
            <consortium name="The Broad Institute Genome Sequencing Center for Infectious Disease"/>
            <person name="Wu L."/>
            <person name="Ma J."/>
        </authorList>
    </citation>
    <scope>NUCLEOTIDE SEQUENCE [LARGE SCALE GENOMIC DNA]</scope>
    <source>
        <strain evidence="2">CCUG 2113</strain>
    </source>
</reference>
<gene>
    <name evidence="1" type="ORF">ACFOW3_19420</name>
</gene>
<dbReference type="EMBL" id="JBHSAJ010000057">
    <property type="protein sequence ID" value="MFC3936796.1"/>
    <property type="molecule type" value="Genomic_DNA"/>
</dbReference>
<dbReference type="Proteomes" id="UP001595693">
    <property type="component" value="Unassembled WGS sequence"/>
</dbReference>
<sequence length="265" mass="29591">MNENALLFEARKNGELVVTLEQNVINQITAIIDEEGVEVGGDLADLRFGEMNSLAAALRNILASERLCEPELLLIESAVRSRPGGAILQLRLFCYAEEGAFDKLKASCLIRVTLQKMLGYSMQNDPNYFDENQLTDCERAGVQTVAQDALRTLANRKIKAPIRVDFLGSNIELEGKFAPRASLASYEPKQISLFGRILGFDVGKRILLMQVERKVLDVHYLEDELPLVQVAELAQVGSEAHVRVRQTLNHLGREVLCFSCFSEPR</sequence>
<evidence type="ECO:0000313" key="2">
    <source>
        <dbReference type="Proteomes" id="UP001595693"/>
    </source>
</evidence>
<keyword evidence="2" id="KW-1185">Reference proteome</keyword>
<dbReference type="RefSeq" id="WP_156358617.1">
    <property type="nucleotide sequence ID" value="NZ_JAMXAX010000090.1"/>
</dbReference>
<organism evidence="1 2">
    <name type="scientific">Acidovorax facilis</name>
    <dbReference type="NCBI Taxonomy" id="12917"/>
    <lineage>
        <taxon>Bacteria</taxon>
        <taxon>Pseudomonadati</taxon>
        <taxon>Pseudomonadota</taxon>
        <taxon>Betaproteobacteria</taxon>
        <taxon>Burkholderiales</taxon>
        <taxon>Comamonadaceae</taxon>
        <taxon>Acidovorax</taxon>
    </lineage>
</organism>
<protein>
    <submittedName>
        <fullName evidence="1">Uncharacterized protein</fullName>
    </submittedName>
</protein>